<dbReference type="Proteomes" id="UP001189429">
    <property type="component" value="Unassembled WGS sequence"/>
</dbReference>
<dbReference type="Pfam" id="PF13692">
    <property type="entry name" value="Glyco_trans_1_4"/>
    <property type="match status" value="1"/>
</dbReference>
<name>A0ABN9TEG9_9DINO</name>
<dbReference type="Gene3D" id="3.40.50.2000">
    <property type="entry name" value="Glycogen Phosphorylase B"/>
    <property type="match status" value="1"/>
</dbReference>
<evidence type="ECO:0008006" key="3">
    <source>
        <dbReference type="Google" id="ProtNLM"/>
    </source>
</evidence>
<gene>
    <name evidence="1" type="ORF">PCOR1329_LOCUS38113</name>
</gene>
<keyword evidence="2" id="KW-1185">Reference proteome</keyword>
<accession>A0ABN9TEG9</accession>
<comment type="caution">
    <text evidence="1">The sequence shown here is derived from an EMBL/GenBank/DDBJ whole genome shotgun (WGS) entry which is preliminary data.</text>
</comment>
<evidence type="ECO:0000313" key="1">
    <source>
        <dbReference type="EMBL" id="CAK0843915.1"/>
    </source>
</evidence>
<dbReference type="EMBL" id="CAUYUJ010014616">
    <property type="protein sequence ID" value="CAK0843915.1"/>
    <property type="molecule type" value="Genomic_DNA"/>
</dbReference>
<sequence length="412" mass="44951">MAPALNAGGYSSEALSFALALEKEPQRTPPHSRVYNSGDEYSTAAPGRFGIRQFAEQDLIGAGRKKEWDVVVCHATPDVWHADGGVGPSLHMSDGPAVAFVLIDAGRCDLPALVADLPCTRAVQERDQELAAHSWGYWPCGGKPMACGPAQVPRINAMDEVWVPSAWALEQFASSGIDKDKIVVMPEAVDTELFDPSRHSPLEQGDDGWDLLLRAYFEEFSAEDPVVLRVKTQAFHTDGDFEAKVQSFVATLDAARRPLARHTLISEDLPLRDMPRLYRGADAVVLPTRGEGWGRPHVEAMAMALPVIATNWSGPTAFLSDAYSLPLRIDGLVDVEEGQGPAGHRWAQPSVAHLRGLMRWAAEHRAEAAALGARAREAMRERFSPGAVARGHLLPRLRRLRGLLAEEGRSEL</sequence>
<reference evidence="1" key="1">
    <citation type="submission" date="2023-10" db="EMBL/GenBank/DDBJ databases">
        <authorList>
            <person name="Chen Y."/>
            <person name="Shah S."/>
            <person name="Dougan E. K."/>
            <person name="Thang M."/>
            <person name="Chan C."/>
        </authorList>
    </citation>
    <scope>NUCLEOTIDE SEQUENCE [LARGE SCALE GENOMIC DNA]</scope>
</reference>
<evidence type="ECO:0000313" key="2">
    <source>
        <dbReference type="Proteomes" id="UP001189429"/>
    </source>
</evidence>
<dbReference type="PANTHER" id="PTHR46656">
    <property type="entry name" value="PUTATIVE-RELATED"/>
    <property type="match status" value="1"/>
</dbReference>
<protein>
    <recommendedName>
        <fullName evidence="3">Glycosyl transferase family 1 domain-containing protein</fullName>
    </recommendedName>
</protein>
<dbReference type="SUPFAM" id="SSF53756">
    <property type="entry name" value="UDP-Glycosyltransferase/glycogen phosphorylase"/>
    <property type="match status" value="1"/>
</dbReference>
<proteinExistence type="predicted"/>
<dbReference type="PANTHER" id="PTHR46656:SF3">
    <property type="entry name" value="PUTATIVE-RELATED"/>
    <property type="match status" value="1"/>
</dbReference>
<organism evidence="1 2">
    <name type="scientific">Prorocentrum cordatum</name>
    <dbReference type="NCBI Taxonomy" id="2364126"/>
    <lineage>
        <taxon>Eukaryota</taxon>
        <taxon>Sar</taxon>
        <taxon>Alveolata</taxon>
        <taxon>Dinophyceae</taxon>
        <taxon>Prorocentrales</taxon>
        <taxon>Prorocentraceae</taxon>
        <taxon>Prorocentrum</taxon>
    </lineage>
</organism>